<evidence type="ECO:0000313" key="3">
    <source>
        <dbReference type="Proteomes" id="UP000199350"/>
    </source>
</evidence>
<protein>
    <recommendedName>
        <fullName evidence="1">DUF559 domain-containing protein</fullName>
    </recommendedName>
</protein>
<keyword evidence="3" id="KW-1185">Reference proteome</keyword>
<dbReference type="Gene3D" id="3.40.960.10">
    <property type="entry name" value="VSR Endonuclease"/>
    <property type="match status" value="1"/>
</dbReference>
<dbReference type="Proteomes" id="UP000199350">
    <property type="component" value="Chromosome I"/>
</dbReference>
<dbReference type="Pfam" id="PF04480">
    <property type="entry name" value="DUF559"/>
    <property type="match status" value="1"/>
</dbReference>
<name>A0A1G9NIG4_9CORY</name>
<gene>
    <name evidence="2" type="ORF">SAMN04488535_1034</name>
</gene>
<accession>A0A1G9NIG4</accession>
<proteinExistence type="predicted"/>
<dbReference type="RefSeq" id="WP_092149636.1">
    <property type="nucleotide sequence ID" value="NZ_LT629700.1"/>
</dbReference>
<organism evidence="2 3">
    <name type="scientific">Corynebacterium mycetoides</name>
    <dbReference type="NCBI Taxonomy" id="38302"/>
    <lineage>
        <taxon>Bacteria</taxon>
        <taxon>Bacillati</taxon>
        <taxon>Actinomycetota</taxon>
        <taxon>Actinomycetes</taxon>
        <taxon>Mycobacteriales</taxon>
        <taxon>Corynebacteriaceae</taxon>
        <taxon>Corynebacterium</taxon>
    </lineage>
</organism>
<dbReference type="InterPro" id="IPR011335">
    <property type="entry name" value="Restrct_endonuc-II-like"/>
</dbReference>
<sequence length="294" mass="33368">MGDFMYASELVRAARAMDAERLGHDHIRLAGDYFYPLEQFARLRTYEQQRLVVLAAGLRARKAVLTGKSAARLLGGWAMLTEQPEPVELALCSRTAPPRSKTPVGTVYRRVPLRDDEILDAYGARCTTPLRTTFDVAARHGFREGLVCADWALSQAGVRLADMHRELSCSRRFVGIGTVRRVLEHATGMSESPYESWFRAVLIERRIPFTFQPSIGKFRPDFLIKDLVAVEIDGNSKYAGRAEEELLREKRRQDALTNMGFVFARFSPLEIVREDERVIRTILQLVENRGRPLG</sequence>
<dbReference type="AlphaFoldDB" id="A0A1G9NIG4"/>
<evidence type="ECO:0000313" key="2">
    <source>
        <dbReference type="EMBL" id="SDL86160.1"/>
    </source>
</evidence>
<dbReference type="InterPro" id="IPR007569">
    <property type="entry name" value="DUF559"/>
</dbReference>
<reference evidence="3" key="1">
    <citation type="submission" date="2016-10" db="EMBL/GenBank/DDBJ databases">
        <authorList>
            <person name="Varghese N."/>
            <person name="Submissions S."/>
        </authorList>
    </citation>
    <scope>NUCLEOTIDE SEQUENCE [LARGE SCALE GENOMIC DNA]</scope>
    <source>
        <strain evidence="3">DSM 20632</strain>
    </source>
</reference>
<feature type="domain" description="DUF559" evidence="1">
    <location>
        <begin position="208"/>
        <end position="286"/>
    </location>
</feature>
<dbReference type="STRING" id="38302.SAMN04488535_1034"/>
<evidence type="ECO:0000259" key="1">
    <source>
        <dbReference type="Pfam" id="PF04480"/>
    </source>
</evidence>
<dbReference type="EMBL" id="LT629700">
    <property type="protein sequence ID" value="SDL86160.1"/>
    <property type="molecule type" value="Genomic_DNA"/>
</dbReference>
<dbReference type="SUPFAM" id="SSF52980">
    <property type="entry name" value="Restriction endonuclease-like"/>
    <property type="match status" value="1"/>
</dbReference>
<dbReference type="OrthoDB" id="4775361at2"/>